<protein>
    <recommendedName>
        <fullName evidence="3">SapC protein</fullName>
    </recommendedName>
</protein>
<dbReference type="RefSeq" id="WP_193910285.1">
    <property type="nucleotide sequence ID" value="NZ_PRDL01000001.1"/>
</dbReference>
<reference evidence="1" key="1">
    <citation type="submission" date="2018-07" db="EMBL/GenBank/DDBJ databases">
        <title>Genome assembly of strain Ka43.</title>
        <authorList>
            <person name="Kukolya J."/>
            <person name="Nagy I."/>
            <person name="Horvath B."/>
            <person name="Toth A."/>
        </authorList>
    </citation>
    <scope>NUCLEOTIDE SEQUENCE</scope>
    <source>
        <strain evidence="1">KB43</strain>
    </source>
</reference>
<sequence length="241" mass="27266">MNQPVLLSSTQHKDLRVTSKPIGNALRLRNSSVIMQEFQQLVVNYPILFTKNPDTGFFVSVAVFGFDEGENLFIENDEWNALYIPLNVTRHPFMVGVQNKPGAAADESEQVVFINEADPRVQKQEGEALFNERGFPTPYLEKMTSVLKVLQDGFTDTNSFINKLLTLNLIAPTTLKIELINNEQRHIQGFYSIDENKLKSLPGESIAELHSLGYLQPIYTMLASFGHLYTLIDKKNRKCNG</sequence>
<dbReference type="Proteomes" id="UP000652567">
    <property type="component" value="Unassembled WGS sequence"/>
</dbReference>
<dbReference type="EMBL" id="PRDL01000001">
    <property type="protein sequence ID" value="MBE8718039.1"/>
    <property type="molecule type" value="Genomic_DNA"/>
</dbReference>
<evidence type="ECO:0000313" key="2">
    <source>
        <dbReference type="Proteomes" id="UP000652567"/>
    </source>
</evidence>
<proteinExistence type="predicted"/>
<gene>
    <name evidence="1" type="ORF">C4F51_12670</name>
</gene>
<evidence type="ECO:0000313" key="1">
    <source>
        <dbReference type="EMBL" id="MBE8718039.1"/>
    </source>
</evidence>
<dbReference type="AlphaFoldDB" id="A0A928V8L1"/>
<comment type="caution">
    <text evidence="1">The sequence shown here is derived from an EMBL/GenBank/DDBJ whole genome shotgun (WGS) entry which is preliminary data.</text>
</comment>
<evidence type="ECO:0008006" key="3">
    <source>
        <dbReference type="Google" id="ProtNLM"/>
    </source>
</evidence>
<keyword evidence="2" id="KW-1185">Reference proteome</keyword>
<dbReference type="Pfam" id="PF07277">
    <property type="entry name" value="SapC"/>
    <property type="match status" value="1"/>
</dbReference>
<dbReference type="InterPro" id="IPR010836">
    <property type="entry name" value="SapC"/>
</dbReference>
<name>A0A928V8L1_9GAMM</name>
<organism evidence="1 2">
    <name type="scientific">Cellvibrio polysaccharolyticus</name>
    <dbReference type="NCBI Taxonomy" id="2082724"/>
    <lineage>
        <taxon>Bacteria</taxon>
        <taxon>Pseudomonadati</taxon>
        <taxon>Pseudomonadota</taxon>
        <taxon>Gammaproteobacteria</taxon>
        <taxon>Cellvibrionales</taxon>
        <taxon>Cellvibrionaceae</taxon>
        <taxon>Cellvibrio</taxon>
    </lineage>
</organism>
<accession>A0A928V8L1</accession>